<dbReference type="STRING" id="1232681.ADIS_2292"/>
<evidence type="ECO:0000313" key="2">
    <source>
        <dbReference type="EMBL" id="EON77212.1"/>
    </source>
</evidence>
<dbReference type="Pfam" id="PF11307">
    <property type="entry name" value="DUF3109"/>
    <property type="match status" value="1"/>
</dbReference>
<proteinExistence type="inferred from homology"/>
<protein>
    <recommendedName>
        <fullName evidence="4">DUF3109 family protein</fullName>
    </recommendedName>
</protein>
<comment type="similarity">
    <text evidence="1">Belongs to the Rv0495c family.</text>
</comment>
<dbReference type="PATRIC" id="fig|1288963.3.peg.2284"/>
<reference evidence="2 3" key="1">
    <citation type="submission" date="2013-02" db="EMBL/GenBank/DDBJ databases">
        <title>A novel strain isolated from Lonar lake, Maharashtra, India.</title>
        <authorList>
            <person name="Singh A."/>
        </authorList>
    </citation>
    <scope>NUCLEOTIDE SEQUENCE [LARGE SCALE GENOMIC DNA]</scope>
    <source>
        <strain evidence="2 3">AK24</strain>
    </source>
</reference>
<evidence type="ECO:0000313" key="3">
    <source>
        <dbReference type="Proteomes" id="UP000013909"/>
    </source>
</evidence>
<comment type="caution">
    <text evidence="2">The sequence shown here is derived from an EMBL/GenBank/DDBJ whole genome shotgun (WGS) entry which is preliminary data.</text>
</comment>
<dbReference type="EMBL" id="AQHR01000061">
    <property type="protein sequence ID" value="EON77212.1"/>
    <property type="molecule type" value="Genomic_DNA"/>
</dbReference>
<dbReference type="AlphaFoldDB" id="R7ZT05"/>
<accession>R7ZT05</accession>
<gene>
    <name evidence="2" type="ORF">ADIS_2292</name>
</gene>
<keyword evidence="3" id="KW-1185">Reference proteome</keyword>
<organism evidence="2 3">
    <name type="scientific">Lunatimonas lonarensis</name>
    <dbReference type="NCBI Taxonomy" id="1232681"/>
    <lineage>
        <taxon>Bacteria</taxon>
        <taxon>Pseudomonadati</taxon>
        <taxon>Bacteroidota</taxon>
        <taxon>Cytophagia</taxon>
        <taxon>Cytophagales</taxon>
        <taxon>Cyclobacteriaceae</taxon>
    </lineage>
</organism>
<dbReference type="InterPro" id="IPR021458">
    <property type="entry name" value="Rv0495c"/>
</dbReference>
<name>R7ZT05_9BACT</name>
<sequence length="196" mass="21957">MILVENAVISDDIKEHFFVCDLTKCKGACCVEGDAGAPLEEEEIPVLEQEYENIRPFLSEEGKEAIRKQGVWAIDQEGEKGTTTIGNNGACAFSLTDEKGVLSCGIEQAYLAGKTTFRKPISCHLYPIRVKMYDQYEALNYDRWDICDAACALGKQLGVPLYRFLKDALIRKYGEEWYAQLVEEIEGKESYGESSA</sequence>
<evidence type="ECO:0000256" key="1">
    <source>
        <dbReference type="ARBA" id="ARBA00093770"/>
    </source>
</evidence>
<dbReference type="RefSeq" id="WP_010854430.1">
    <property type="nucleotide sequence ID" value="NZ_AQHR01000061.1"/>
</dbReference>
<dbReference type="OrthoDB" id="597501at2"/>
<evidence type="ECO:0008006" key="4">
    <source>
        <dbReference type="Google" id="ProtNLM"/>
    </source>
</evidence>
<dbReference type="Proteomes" id="UP000013909">
    <property type="component" value="Unassembled WGS sequence"/>
</dbReference>